<sequence length="58" mass="5979">MKSLLLIAAVITASLLSSCNTTIGFGRDLRLLGEGMEKSANKVQGGGSSDDTYGAPVY</sequence>
<evidence type="ECO:0000256" key="1">
    <source>
        <dbReference type="SAM" id="MobiDB-lite"/>
    </source>
</evidence>
<dbReference type="EMBL" id="JAENIJ010000011">
    <property type="protein sequence ID" value="MBK1882536.1"/>
    <property type="molecule type" value="Genomic_DNA"/>
</dbReference>
<reference evidence="3" key="1">
    <citation type="submission" date="2021-01" db="EMBL/GenBank/DDBJ databases">
        <title>Modified the classification status of verrucomicrobia.</title>
        <authorList>
            <person name="Feng X."/>
        </authorList>
    </citation>
    <scope>NUCLEOTIDE SEQUENCE</scope>
    <source>
        <strain evidence="3">KCTC 22041</strain>
    </source>
</reference>
<evidence type="ECO:0000313" key="3">
    <source>
        <dbReference type="EMBL" id="MBK1882536.1"/>
    </source>
</evidence>
<dbReference type="Proteomes" id="UP000603141">
    <property type="component" value="Unassembled WGS sequence"/>
</dbReference>
<feature type="signal peptide" evidence="2">
    <location>
        <begin position="1"/>
        <end position="19"/>
    </location>
</feature>
<evidence type="ECO:0008006" key="5">
    <source>
        <dbReference type="Google" id="ProtNLM"/>
    </source>
</evidence>
<keyword evidence="2" id="KW-0732">Signal</keyword>
<protein>
    <recommendedName>
        <fullName evidence="5">Entericidin</fullName>
    </recommendedName>
</protein>
<feature type="chain" id="PRO_5037390147" description="Entericidin" evidence="2">
    <location>
        <begin position="20"/>
        <end position="58"/>
    </location>
</feature>
<proteinExistence type="predicted"/>
<gene>
    <name evidence="3" type="ORF">JIN85_08920</name>
</gene>
<evidence type="ECO:0000313" key="4">
    <source>
        <dbReference type="Proteomes" id="UP000603141"/>
    </source>
</evidence>
<dbReference type="PROSITE" id="PS51257">
    <property type="entry name" value="PROKAR_LIPOPROTEIN"/>
    <property type="match status" value="1"/>
</dbReference>
<comment type="caution">
    <text evidence="3">The sequence shown here is derived from an EMBL/GenBank/DDBJ whole genome shotgun (WGS) entry which is preliminary data.</text>
</comment>
<dbReference type="RefSeq" id="WP_200269772.1">
    <property type="nucleotide sequence ID" value="NZ_JAENIJ010000011.1"/>
</dbReference>
<name>A0A934S4S2_9BACT</name>
<dbReference type="AlphaFoldDB" id="A0A934S4S2"/>
<keyword evidence="4" id="KW-1185">Reference proteome</keyword>
<organism evidence="3 4">
    <name type="scientific">Luteolibacter pohnpeiensis</name>
    <dbReference type="NCBI Taxonomy" id="454153"/>
    <lineage>
        <taxon>Bacteria</taxon>
        <taxon>Pseudomonadati</taxon>
        <taxon>Verrucomicrobiota</taxon>
        <taxon>Verrucomicrobiia</taxon>
        <taxon>Verrucomicrobiales</taxon>
        <taxon>Verrucomicrobiaceae</taxon>
        <taxon>Luteolibacter</taxon>
    </lineage>
</organism>
<feature type="region of interest" description="Disordered" evidence="1">
    <location>
        <begin position="39"/>
        <end position="58"/>
    </location>
</feature>
<accession>A0A934S4S2</accession>
<evidence type="ECO:0000256" key="2">
    <source>
        <dbReference type="SAM" id="SignalP"/>
    </source>
</evidence>